<dbReference type="InterPro" id="IPR050570">
    <property type="entry name" value="Cell_wall_metabolism_enzyme"/>
</dbReference>
<dbReference type="EMBL" id="MJEA01000004">
    <property type="protein sequence ID" value="OQO70623.1"/>
    <property type="molecule type" value="Genomic_DNA"/>
</dbReference>
<dbReference type="Gene3D" id="2.70.70.10">
    <property type="entry name" value="Glucose Permease (Domain IIA)"/>
    <property type="match status" value="1"/>
</dbReference>
<evidence type="ECO:0000256" key="1">
    <source>
        <dbReference type="ARBA" id="ARBA00010266"/>
    </source>
</evidence>
<comment type="similarity">
    <text evidence="1">Belongs to the glycosyl hydrolase 73 family.</text>
</comment>
<keyword evidence="2" id="KW-0812">Transmembrane</keyword>
<keyword evidence="2" id="KW-1133">Transmembrane helix</keyword>
<organism evidence="4 5">
    <name type="scientific">Enterococcus villorum</name>
    <dbReference type="NCBI Taxonomy" id="112904"/>
    <lineage>
        <taxon>Bacteria</taxon>
        <taxon>Bacillati</taxon>
        <taxon>Bacillota</taxon>
        <taxon>Bacilli</taxon>
        <taxon>Lactobacillales</taxon>
        <taxon>Enterococcaceae</taxon>
        <taxon>Enterococcus</taxon>
    </lineage>
</organism>
<dbReference type="STRING" id="112904.BH747_06305"/>
<dbReference type="Gene3D" id="1.10.530.10">
    <property type="match status" value="1"/>
</dbReference>
<dbReference type="AlphaFoldDB" id="A0A1V8YDE1"/>
<dbReference type="PANTHER" id="PTHR21666:SF270">
    <property type="entry name" value="MUREIN HYDROLASE ACTIVATOR ENVC"/>
    <property type="match status" value="1"/>
</dbReference>
<evidence type="ECO:0000313" key="4">
    <source>
        <dbReference type="EMBL" id="OQO70623.1"/>
    </source>
</evidence>
<evidence type="ECO:0000259" key="3">
    <source>
        <dbReference type="SMART" id="SM00047"/>
    </source>
</evidence>
<gene>
    <name evidence="4" type="ORF">BH747_06305</name>
</gene>
<dbReference type="InterPro" id="IPR011055">
    <property type="entry name" value="Dup_hybrid_motif"/>
</dbReference>
<dbReference type="OrthoDB" id="2300848at2"/>
<keyword evidence="2" id="KW-0472">Membrane</keyword>
<dbReference type="SUPFAM" id="SSF51261">
    <property type="entry name" value="Duplicated hybrid motif"/>
    <property type="match status" value="1"/>
</dbReference>
<dbReference type="Pfam" id="PF01551">
    <property type="entry name" value="Peptidase_M23"/>
    <property type="match status" value="1"/>
</dbReference>
<comment type="caution">
    <text evidence="4">The sequence shown here is derived from an EMBL/GenBank/DDBJ whole genome shotgun (WGS) entry which is preliminary data.</text>
</comment>
<accession>A0A1V8YDE1</accession>
<dbReference type="RefSeq" id="WP_016631972.1">
    <property type="nucleotide sequence ID" value="NZ_MJEA01000004.1"/>
</dbReference>
<proteinExistence type="inferred from homology"/>
<dbReference type="InterPro" id="IPR016047">
    <property type="entry name" value="M23ase_b-sheet_dom"/>
</dbReference>
<evidence type="ECO:0000256" key="2">
    <source>
        <dbReference type="SAM" id="Phobius"/>
    </source>
</evidence>
<reference evidence="4 5" key="1">
    <citation type="journal article" date="2017" name="BMC Microbiol.">
        <title>Comparative genomics of Enterococcus spp. isolated from bovine feces.</title>
        <authorList>
            <person name="Beukers A.G."/>
            <person name="Zaheer R."/>
            <person name="Goji N."/>
            <person name="Amoako K.K."/>
            <person name="Chaves A.V."/>
            <person name="Ward M.P."/>
            <person name="McAllister T.A."/>
        </authorList>
    </citation>
    <scope>NUCLEOTIDE SEQUENCE [LARGE SCALE GENOMIC DNA]</scope>
    <source>
        <strain evidence="4 5">F1129D 143</strain>
    </source>
</reference>
<dbReference type="InterPro" id="IPR002901">
    <property type="entry name" value="MGlyc_endo_b_GlcNAc-like_dom"/>
</dbReference>
<feature type="transmembrane region" description="Helical" evidence="2">
    <location>
        <begin position="7"/>
        <end position="30"/>
    </location>
</feature>
<dbReference type="Pfam" id="PF01832">
    <property type="entry name" value="Glucosaminidase"/>
    <property type="match status" value="1"/>
</dbReference>
<dbReference type="SMART" id="SM00047">
    <property type="entry name" value="LYZ2"/>
    <property type="match status" value="1"/>
</dbReference>
<dbReference type="PANTHER" id="PTHR21666">
    <property type="entry name" value="PEPTIDASE-RELATED"/>
    <property type="match status" value="1"/>
</dbReference>
<name>A0A1V8YDE1_9ENTE</name>
<protein>
    <submittedName>
        <fullName evidence="4">Peptidase M23</fullName>
    </submittedName>
</protein>
<feature type="domain" description="Mannosyl-glycoprotein endo-beta-N-acetylglucosamidase-like" evidence="3">
    <location>
        <begin position="55"/>
        <end position="208"/>
    </location>
</feature>
<dbReference type="GO" id="GO:0004222">
    <property type="term" value="F:metalloendopeptidase activity"/>
    <property type="evidence" value="ECO:0007669"/>
    <property type="project" value="TreeGrafter"/>
</dbReference>
<sequence>MKNKGCFGCFGCFGFLVLLMMGILFLFFGVNDSETSGSTTGGAEFIGAYSEDLPSYPEIKGVGNVPDVIAQLAVGSAVKYHLLPSVIISQWAYESEWGHSQSAKTDNNFFGITWFEGCLFPKGTARGVGGSEGGNYMKFPNKKSAFSYYGYMVASQSNFNACVGNKSPSECLLILGRGGYATAGITESSPYFTGCMSIIQSNNLTQYDDFAIQKWKDFGSNTSGSVGGGWGWPFPEVGQGSFAGGQLFGKNPGGEFRENGFHDGLDFGSVDHPGNEIHAIHGGTVTYVGNPGISGLGACVIVINDSGLNMVYQEFATSTSNAKVKVGDKVKLGDVIGIRDTEHLHLGITKKDWLQAESSAFTDDGTWLDPLKIITTGKY</sequence>
<dbReference type="Proteomes" id="UP000192477">
    <property type="component" value="Unassembled WGS sequence"/>
</dbReference>
<dbReference type="CDD" id="cd12797">
    <property type="entry name" value="M23_peptidase"/>
    <property type="match status" value="1"/>
</dbReference>
<evidence type="ECO:0000313" key="5">
    <source>
        <dbReference type="Proteomes" id="UP000192477"/>
    </source>
</evidence>
<dbReference type="GO" id="GO:0004040">
    <property type="term" value="F:amidase activity"/>
    <property type="evidence" value="ECO:0007669"/>
    <property type="project" value="InterPro"/>
</dbReference>